<organism evidence="1">
    <name type="scientific">marine metagenome</name>
    <dbReference type="NCBI Taxonomy" id="408172"/>
    <lineage>
        <taxon>unclassified sequences</taxon>
        <taxon>metagenomes</taxon>
        <taxon>ecological metagenomes</taxon>
    </lineage>
</organism>
<name>A0A382TGQ5_9ZZZZ</name>
<feature type="non-terminal residue" evidence="1">
    <location>
        <position position="179"/>
    </location>
</feature>
<reference evidence="1" key="1">
    <citation type="submission" date="2018-05" db="EMBL/GenBank/DDBJ databases">
        <authorList>
            <person name="Lanie J.A."/>
            <person name="Ng W.-L."/>
            <person name="Kazmierczak K.M."/>
            <person name="Andrzejewski T.M."/>
            <person name="Davidsen T.M."/>
            <person name="Wayne K.J."/>
            <person name="Tettelin H."/>
            <person name="Glass J.I."/>
            <person name="Rusch D."/>
            <person name="Podicherti R."/>
            <person name="Tsui H.-C.T."/>
            <person name="Winkler M.E."/>
        </authorList>
    </citation>
    <scope>NUCLEOTIDE SEQUENCE</scope>
</reference>
<dbReference type="AlphaFoldDB" id="A0A382TGQ5"/>
<sequence>MNYEYDLYNKADHTARVEDLFLTRRQWLTKTGTSFGALALSCMLAEQGYAQAKASGGALAPKQPPQTPKAKRVLNIFLQGAAPHMDLWDPRPELNANGGKAKGNRKLLASPFEFPKYGKSGLQFSEIWPNLGRHADDVAIVRSTYTDAPAHGPATYMQNTGSMTDIRPAVGSWALYGLG</sequence>
<gene>
    <name evidence="1" type="ORF">METZ01_LOCUS374153</name>
</gene>
<proteinExistence type="predicted"/>
<evidence type="ECO:0008006" key="2">
    <source>
        <dbReference type="Google" id="ProtNLM"/>
    </source>
</evidence>
<dbReference type="InterPro" id="IPR010869">
    <property type="entry name" value="DUF1501"/>
</dbReference>
<evidence type="ECO:0000313" key="1">
    <source>
        <dbReference type="EMBL" id="SVD21299.1"/>
    </source>
</evidence>
<protein>
    <recommendedName>
        <fullName evidence="2">DUF1501 domain-containing protein</fullName>
    </recommendedName>
</protein>
<dbReference type="Pfam" id="PF07394">
    <property type="entry name" value="DUF1501"/>
    <property type="match status" value="1"/>
</dbReference>
<accession>A0A382TGQ5</accession>
<dbReference type="EMBL" id="UINC01136496">
    <property type="protein sequence ID" value="SVD21299.1"/>
    <property type="molecule type" value="Genomic_DNA"/>
</dbReference>